<reference evidence="2 3" key="1">
    <citation type="journal article" date="2011" name="Syst. Appl. Microbiol.">
        <title>Defluviimonas denitrificans gen. nov., sp. nov., and Pararhodobacter aggregans gen. nov., sp. nov., non-phototrophic Rhodobacteraceae from the biofilter of a marine aquaculture.</title>
        <authorList>
            <person name="Foesel B.U."/>
            <person name="Drake H.L."/>
            <person name="Schramm A."/>
        </authorList>
    </citation>
    <scope>NUCLEOTIDE SEQUENCE [LARGE SCALE GENOMIC DNA]</scope>
    <source>
        <strain evidence="2 3">D1-19</strain>
    </source>
</reference>
<evidence type="ECO:0000259" key="1">
    <source>
        <dbReference type="Pfam" id="PF07238"/>
    </source>
</evidence>
<dbReference type="Proteomes" id="UP000244810">
    <property type="component" value="Unassembled WGS sequence"/>
</dbReference>
<gene>
    <name evidence="2" type="ORF">DDE23_18920</name>
</gene>
<comment type="caution">
    <text evidence="2">The sequence shown here is derived from an EMBL/GenBank/DDBJ whole genome shotgun (WGS) entry which is preliminary data.</text>
</comment>
<protein>
    <recommendedName>
        <fullName evidence="1">PilZ domain-containing protein</fullName>
    </recommendedName>
</protein>
<sequence length="95" mass="10576">MPNRALRLPTRALVQVRAPMGLFDATLGNVSANGARLLGVPDRMLRIGDFVAILCVGHQHPAEVRWHFDDTCGLMFEEPLSEYEIEAILGSRVLY</sequence>
<dbReference type="EMBL" id="QDDR01000011">
    <property type="protein sequence ID" value="PVE45890.1"/>
    <property type="molecule type" value="Genomic_DNA"/>
</dbReference>
<dbReference type="GO" id="GO:0035438">
    <property type="term" value="F:cyclic-di-GMP binding"/>
    <property type="evidence" value="ECO:0007669"/>
    <property type="project" value="InterPro"/>
</dbReference>
<accession>A0A2T7UMF6</accession>
<evidence type="ECO:0000313" key="2">
    <source>
        <dbReference type="EMBL" id="PVE45890.1"/>
    </source>
</evidence>
<evidence type="ECO:0000313" key="3">
    <source>
        <dbReference type="Proteomes" id="UP000244810"/>
    </source>
</evidence>
<dbReference type="RefSeq" id="WP_107754872.1">
    <property type="nucleotide sequence ID" value="NZ_QBKF01000017.1"/>
</dbReference>
<keyword evidence="3" id="KW-1185">Reference proteome</keyword>
<dbReference type="AlphaFoldDB" id="A0A2T7UMF6"/>
<dbReference type="Pfam" id="PF07238">
    <property type="entry name" value="PilZ"/>
    <property type="match status" value="1"/>
</dbReference>
<dbReference type="OrthoDB" id="7865483at2"/>
<organism evidence="2 3">
    <name type="scientific">Pararhodobacter aggregans</name>
    <dbReference type="NCBI Taxonomy" id="404875"/>
    <lineage>
        <taxon>Bacteria</taxon>
        <taxon>Pseudomonadati</taxon>
        <taxon>Pseudomonadota</taxon>
        <taxon>Alphaproteobacteria</taxon>
        <taxon>Rhodobacterales</taxon>
        <taxon>Paracoccaceae</taxon>
        <taxon>Pararhodobacter</taxon>
    </lineage>
</organism>
<dbReference type="SUPFAM" id="SSF141371">
    <property type="entry name" value="PilZ domain-like"/>
    <property type="match status" value="1"/>
</dbReference>
<name>A0A2T7UMF6_9RHOB</name>
<dbReference type="InterPro" id="IPR009875">
    <property type="entry name" value="PilZ_domain"/>
</dbReference>
<proteinExistence type="predicted"/>
<feature type="domain" description="PilZ" evidence="1">
    <location>
        <begin position="5"/>
        <end position="88"/>
    </location>
</feature>